<evidence type="ECO:0000313" key="1">
    <source>
        <dbReference type="EMBL" id="OBZ69652.1"/>
    </source>
</evidence>
<name>A0A1C7LYA2_GRIFR</name>
<organism evidence="1 2">
    <name type="scientific">Grifola frondosa</name>
    <name type="common">Maitake</name>
    <name type="synonym">Polyporus frondosus</name>
    <dbReference type="NCBI Taxonomy" id="5627"/>
    <lineage>
        <taxon>Eukaryota</taxon>
        <taxon>Fungi</taxon>
        <taxon>Dikarya</taxon>
        <taxon>Basidiomycota</taxon>
        <taxon>Agaricomycotina</taxon>
        <taxon>Agaricomycetes</taxon>
        <taxon>Polyporales</taxon>
        <taxon>Grifolaceae</taxon>
        <taxon>Grifola</taxon>
    </lineage>
</organism>
<comment type="caution">
    <text evidence="1">The sequence shown here is derived from an EMBL/GenBank/DDBJ whole genome shotgun (WGS) entry which is preliminary data.</text>
</comment>
<sequence length="109" mass="11591">MTDCQDVSSALNELAKSHGDEPEFLSAVFEATGAMTLRSSAPGTLVVSARFNRLFFNVGGITGYAASTRDAVGTFFGGQIPHSFLGGKFRMYATPTTMVTGVESICWLL</sequence>
<reference evidence="1 2" key="1">
    <citation type="submission" date="2016-03" db="EMBL/GenBank/DDBJ databases">
        <title>Whole genome sequencing of Grifola frondosa 9006-11.</title>
        <authorList>
            <person name="Min B."/>
            <person name="Park H."/>
            <person name="Kim J.-G."/>
            <person name="Cho H."/>
            <person name="Oh Y.-L."/>
            <person name="Kong W.-S."/>
            <person name="Choi I.-G."/>
        </authorList>
    </citation>
    <scope>NUCLEOTIDE SEQUENCE [LARGE SCALE GENOMIC DNA]</scope>
    <source>
        <strain evidence="1 2">9006-11</strain>
    </source>
</reference>
<evidence type="ECO:0000313" key="2">
    <source>
        <dbReference type="Proteomes" id="UP000092993"/>
    </source>
</evidence>
<protein>
    <submittedName>
        <fullName evidence="1">Uncharacterized protein</fullName>
    </submittedName>
</protein>
<dbReference type="Proteomes" id="UP000092993">
    <property type="component" value="Unassembled WGS sequence"/>
</dbReference>
<keyword evidence="2" id="KW-1185">Reference proteome</keyword>
<dbReference type="EMBL" id="LUGG01000015">
    <property type="protein sequence ID" value="OBZ69652.1"/>
    <property type="molecule type" value="Genomic_DNA"/>
</dbReference>
<accession>A0A1C7LYA2</accession>
<gene>
    <name evidence="1" type="ORF">A0H81_10330</name>
</gene>
<dbReference type="AlphaFoldDB" id="A0A1C7LYA2"/>
<proteinExistence type="predicted"/>